<proteinExistence type="predicted"/>
<organism evidence="1 2">
    <name type="scientific">Setaria viridis</name>
    <name type="common">Green bristlegrass</name>
    <name type="synonym">Setaria italica subsp. viridis</name>
    <dbReference type="NCBI Taxonomy" id="4556"/>
    <lineage>
        <taxon>Eukaryota</taxon>
        <taxon>Viridiplantae</taxon>
        <taxon>Streptophyta</taxon>
        <taxon>Embryophyta</taxon>
        <taxon>Tracheophyta</taxon>
        <taxon>Spermatophyta</taxon>
        <taxon>Magnoliopsida</taxon>
        <taxon>Liliopsida</taxon>
        <taxon>Poales</taxon>
        <taxon>Poaceae</taxon>
        <taxon>PACMAD clade</taxon>
        <taxon>Panicoideae</taxon>
        <taxon>Panicodae</taxon>
        <taxon>Paniceae</taxon>
        <taxon>Cenchrinae</taxon>
        <taxon>Setaria</taxon>
    </lineage>
</organism>
<dbReference type="Proteomes" id="UP000298652">
    <property type="component" value="Chromosome 9"/>
</dbReference>
<dbReference type="Gramene" id="TKV97711">
    <property type="protein sequence ID" value="TKV97711"/>
    <property type="gene ID" value="SEVIR_9G512866v2"/>
</dbReference>
<evidence type="ECO:0000313" key="1">
    <source>
        <dbReference type="EMBL" id="TKV97711.1"/>
    </source>
</evidence>
<reference evidence="1" key="1">
    <citation type="submission" date="2019-03" db="EMBL/GenBank/DDBJ databases">
        <title>WGS assembly of Setaria viridis.</title>
        <authorList>
            <person name="Huang P."/>
            <person name="Jenkins J."/>
            <person name="Grimwood J."/>
            <person name="Barry K."/>
            <person name="Healey A."/>
            <person name="Mamidi S."/>
            <person name="Sreedasyam A."/>
            <person name="Shu S."/>
            <person name="Feldman M."/>
            <person name="Wu J."/>
            <person name="Yu Y."/>
            <person name="Chen C."/>
            <person name="Johnson J."/>
            <person name="Rokhsar D."/>
            <person name="Baxter I."/>
            <person name="Schmutz J."/>
            <person name="Brutnell T."/>
            <person name="Kellogg E."/>
        </authorList>
    </citation>
    <scope>NUCLEOTIDE SEQUENCE [LARGE SCALE GENOMIC DNA]</scope>
</reference>
<sequence>MPPLMSPWPAIQVERRSAAVSSFPLSLRRWRGHQRRGETVESPPEPKILPVAALFYCSKDKKSREGSDGLQSFMHHNTWIVV</sequence>
<dbReference type="EMBL" id="CM016560">
    <property type="protein sequence ID" value="TKV97711.1"/>
    <property type="molecule type" value="Genomic_DNA"/>
</dbReference>
<gene>
    <name evidence="1" type="ORF">SEVIR_9G512866v2</name>
</gene>
<dbReference type="AlphaFoldDB" id="A0A4U6T8W1"/>
<evidence type="ECO:0000313" key="2">
    <source>
        <dbReference type="Proteomes" id="UP000298652"/>
    </source>
</evidence>
<protein>
    <submittedName>
        <fullName evidence="1">Uncharacterized protein</fullName>
    </submittedName>
</protein>
<keyword evidence="2" id="KW-1185">Reference proteome</keyword>
<accession>A0A4U6T8W1</accession>
<name>A0A4U6T8W1_SETVI</name>